<evidence type="ECO:0000256" key="5">
    <source>
        <dbReference type="ARBA" id="ARBA00022723"/>
    </source>
</evidence>
<dbReference type="InterPro" id="IPR002815">
    <property type="entry name" value="Spo11/TopoVI_A"/>
</dbReference>
<evidence type="ECO:0000256" key="8">
    <source>
        <dbReference type="ARBA" id="ARBA00023125"/>
    </source>
</evidence>
<dbReference type="Pfam" id="PF21180">
    <property type="entry name" value="TOP6A-Spo11_Toprim"/>
    <property type="match status" value="1"/>
</dbReference>
<evidence type="ECO:0000259" key="12">
    <source>
        <dbReference type="Pfam" id="PF21180"/>
    </source>
</evidence>
<comment type="caution">
    <text evidence="13">The sequence shown here is derived from an EMBL/GenBank/DDBJ whole genome shotgun (WGS) entry which is preliminary data.</text>
</comment>
<dbReference type="InterPro" id="IPR036388">
    <property type="entry name" value="WH-like_DNA-bd_sf"/>
</dbReference>
<dbReference type="PRINTS" id="PR01550">
    <property type="entry name" value="TOP6AFAMILY"/>
</dbReference>
<proteinExistence type="inferred from homology"/>
<feature type="active site" description="O-(5'-phospho-DNA)-tyrosine intermediate" evidence="10">
    <location>
        <position position="204"/>
    </location>
</feature>
<dbReference type="Pfam" id="PF04406">
    <property type="entry name" value="TP6A_N"/>
    <property type="match status" value="1"/>
</dbReference>
<keyword evidence="5" id="KW-0479">Metal-binding</keyword>
<name>A0ABR3PDK9_9PEZI</name>
<comment type="similarity">
    <text evidence="3 10">Belongs to the TOP6A family.</text>
</comment>
<evidence type="ECO:0000256" key="2">
    <source>
        <dbReference type="ARBA" id="ARBA00001946"/>
    </source>
</evidence>
<dbReference type="GeneID" id="95974303"/>
<sequence length="468" mass="52395">MTDHDMDMLDDFFRTIDRDDTLLDSDDEQHTLEREEEVEELLQLSSSPMSISAGCVNHASTASNDVNGDSTYHFRDADFDVLPHTSPEQISLPSMRSTVSHLRAIGVDAQQHVMTQLEAVFESIADALLAERNHLRINLAMSRRGHSRTSDTVGRPSRTRSLTVTFPGKTAEEAWRFTVVLRLLELIHEVIRSGGVSTKRDIFYRDPALFGKQSVVDRYVDQIALTLEVPRSALNITAAAKGLMTGSVVFCHKDGSQLDLMASTEGVLIHGLGDILSVDMGAARWVMVVEKEATFHTIIKSDEWQRLKWKTIMVTGKGYPDLATRAMVRFLSRASMHNGFANVPVYGLMDYDPDGLAIFMTYKQGSRMHRIGASDLTVPNMQWLGLCSRHIKDGDDTHGNQGLMPLTKRDRHKARKMLEKKEFCGEEDSVPVWRGQLQVMLYLNLKAELQILDTCPGALTNTITCAVE</sequence>
<keyword evidence="8 10" id="KW-0238">DNA-binding</keyword>
<evidence type="ECO:0000256" key="3">
    <source>
        <dbReference type="ARBA" id="ARBA00006559"/>
    </source>
</evidence>
<keyword evidence="9 10" id="KW-0413">Isomerase</keyword>
<dbReference type="EC" id="5.6.2.2" evidence="4"/>
<dbReference type="CDD" id="cd00223">
    <property type="entry name" value="TOPRIM_TopoIIB_SPO"/>
    <property type="match status" value="1"/>
</dbReference>
<keyword evidence="14" id="KW-1185">Reference proteome</keyword>
<evidence type="ECO:0000313" key="13">
    <source>
        <dbReference type="EMBL" id="KAL1304175.1"/>
    </source>
</evidence>
<organism evidence="13 14">
    <name type="scientific">Neodothiora populina</name>
    <dbReference type="NCBI Taxonomy" id="2781224"/>
    <lineage>
        <taxon>Eukaryota</taxon>
        <taxon>Fungi</taxon>
        <taxon>Dikarya</taxon>
        <taxon>Ascomycota</taxon>
        <taxon>Pezizomycotina</taxon>
        <taxon>Dothideomycetes</taxon>
        <taxon>Dothideomycetidae</taxon>
        <taxon>Dothideales</taxon>
        <taxon>Dothioraceae</taxon>
        <taxon>Neodothiora</taxon>
    </lineage>
</organism>
<protein>
    <recommendedName>
        <fullName evidence="4">DNA topoisomerase (ATP-hydrolyzing)</fullName>
        <ecNumber evidence="4">5.6.2.2</ecNumber>
    </recommendedName>
</protein>
<dbReference type="Proteomes" id="UP001562354">
    <property type="component" value="Unassembled WGS sequence"/>
</dbReference>
<dbReference type="InterPro" id="IPR013049">
    <property type="entry name" value="Spo11/TopoVI_A_N"/>
</dbReference>
<keyword evidence="7 10" id="KW-0799">Topoisomerase</keyword>
<evidence type="ECO:0000256" key="4">
    <source>
        <dbReference type="ARBA" id="ARBA00012895"/>
    </source>
</evidence>
<dbReference type="EMBL" id="JBFMKM010000009">
    <property type="protein sequence ID" value="KAL1304175.1"/>
    <property type="molecule type" value="Genomic_DNA"/>
</dbReference>
<dbReference type="Gene3D" id="1.10.10.10">
    <property type="entry name" value="Winged helix-like DNA-binding domain superfamily/Winged helix DNA-binding domain"/>
    <property type="match status" value="1"/>
</dbReference>
<dbReference type="PANTHER" id="PTHR10848">
    <property type="entry name" value="MEIOTIC RECOMBINATION PROTEIN SPO11"/>
    <property type="match status" value="1"/>
</dbReference>
<accession>A0ABR3PDK9</accession>
<comment type="cofactor">
    <cofactor evidence="2">
        <name>Mg(2+)</name>
        <dbReference type="ChEBI" id="CHEBI:18420"/>
    </cofactor>
</comment>
<evidence type="ECO:0000313" key="14">
    <source>
        <dbReference type="Proteomes" id="UP001562354"/>
    </source>
</evidence>
<feature type="domain" description="Spo11/DNA topoisomerase VI subunit A N-terminal" evidence="11">
    <location>
        <begin position="175"/>
        <end position="236"/>
    </location>
</feature>
<comment type="catalytic activity">
    <reaction evidence="1 10">
        <text>ATP-dependent breakage, passage and rejoining of double-stranded DNA.</text>
        <dbReference type="EC" id="5.6.2.2"/>
    </reaction>
</comment>
<reference evidence="13 14" key="1">
    <citation type="submission" date="2024-07" db="EMBL/GenBank/DDBJ databases">
        <title>Draft sequence of the Neodothiora populina.</title>
        <authorList>
            <person name="Drown D.D."/>
            <person name="Schuette U.S."/>
            <person name="Buechlein A.B."/>
            <person name="Rusch D.R."/>
            <person name="Winton L.W."/>
            <person name="Adams G.A."/>
        </authorList>
    </citation>
    <scope>NUCLEOTIDE SEQUENCE [LARGE SCALE GENOMIC DNA]</scope>
    <source>
        <strain evidence="13 14">CPC 39397</strain>
    </source>
</reference>
<dbReference type="Gene3D" id="3.40.1360.10">
    <property type="match status" value="1"/>
</dbReference>
<dbReference type="RefSeq" id="XP_069200450.1">
    <property type="nucleotide sequence ID" value="XM_069345960.1"/>
</dbReference>
<evidence type="ECO:0000259" key="11">
    <source>
        <dbReference type="Pfam" id="PF04406"/>
    </source>
</evidence>
<evidence type="ECO:0000256" key="6">
    <source>
        <dbReference type="ARBA" id="ARBA00022842"/>
    </source>
</evidence>
<feature type="domain" description="Topoisomerase 6 subunit A/Spo11 TOPRIM" evidence="12">
    <location>
        <begin position="286"/>
        <end position="453"/>
    </location>
</feature>
<dbReference type="PANTHER" id="PTHR10848:SF0">
    <property type="entry name" value="MEIOTIC RECOMBINATION PROTEIN SPO11"/>
    <property type="match status" value="1"/>
</dbReference>
<dbReference type="InterPro" id="IPR036078">
    <property type="entry name" value="Spo11/TopoVI_A_sf"/>
</dbReference>
<dbReference type="PROSITE" id="PS52041">
    <property type="entry name" value="TOPO_IIB"/>
    <property type="match status" value="1"/>
</dbReference>
<dbReference type="SUPFAM" id="SSF56726">
    <property type="entry name" value="DNA topoisomerase IV, alpha subunit"/>
    <property type="match status" value="1"/>
</dbReference>
<evidence type="ECO:0000256" key="10">
    <source>
        <dbReference type="PROSITE-ProRule" id="PRU01385"/>
    </source>
</evidence>
<gene>
    <name evidence="13" type="ORF">AAFC00_000600</name>
</gene>
<dbReference type="InterPro" id="IPR034136">
    <property type="entry name" value="TOPRIM_Topo6A/Spo11"/>
</dbReference>
<evidence type="ECO:0000256" key="7">
    <source>
        <dbReference type="ARBA" id="ARBA00023029"/>
    </source>
</evidence>
<keyword evidence="6" id="KW-0460">Magnesium</keyword>
<evidence type="ECO:0000256" key="1">
    <source>
        <dbReference type="ARBA" id="ARBA00000185"/>
    </source>
</evidence>
<evidence type="ECO:0000256" key="9">
    <source>
        <dbReference type="ARBA" id="ARBA00023235"/>
    </source>
</evidence>